<evidence type="ECO:0000256" key="2">
    <source>
        <dbReference type="ARBA" id="ARBA00022448"/>
    </source>
</evidence>
<evidence type="ECO:0000256" key="9">
    <source>
        <dbReference type="SAM" id="Phobius"/>
    </source>
</evidence>
<dbReference type="FunFam" id="3.40.50.300:FF:000221">
    <property type="entry name" value="Multidrug ABC transporter ATP-binding protein"/>
    <property type="match status" value="1"/>
</dbReference>
<evidence type="ECO:0000259" key="10">
    <source>
        <dbReference type="PROSITE" id="PS50893"/>
    </source>
</evidence>
<dbReference type="NCBIfam" id="TIGR02857">
    <property type="entry name" value="CydD"/>
    <property type="match status" value="1"/>
</dbReference>
<dbReference type="PANTHER" id="PTHR24221:SF590">
    <property type="entry name" value="COMPONENT LINKED WITH THE ASSEMBLY OF CYTOCHROME' TRANSPORT TRANSMEMBRANE ATP-BINDING PROTEIN ABC TRANSPORTER CYDD-RELATED"/>
    <property type="match status" value="1"/>
</dbReference>
<proteinExistence type="predicted"/>
<keyword evidence="4 9" id="KW-0812">Transmembrane</keyword>
<dbReference type="InterPro" id="IPR003439">
    <property type="entry name" value="ABC_transporter-like_ATP-bd"/>
</dbReference>
<evidence type="ECO:0000313" key="12">
    <source>
        <dbReference type="EMBL" id="MBB5172580.1"/>
    </source>
</evidence>
<feature type="transmembrane region" description="Helical" evidence="9">
    <location>
        <begin position="16"/>
        <end position="40"/>
    </location>
</feature>
<evidence type="ECO:0000259" key="11">
    <source>
        <dbReference type="PROSITE" id="PS50929"/>
    </source>
</evidence>
<name>A0A840QMM2_9BACI</name>
<keyword evidence="13" id="KW-1185">Reference proteome</keyword>
<dbReference type="EMBL" id="JACHHB010000002">
    <property type="protein sequence ID" value="MBB5172580.1"/>
    <property type="molecule type" value="Genomic_DNA"/>
</dbReference>
<dbReference type="SUPFAM" id="SSF52540">
    <property type="entry name" value="P-loop containing nucleoside triphosphate hydrolases"/>
    <property type="match status" value="1"/>
</dbReference>
<evidence type="ECO:0000256" key="5">
    <source>
        <dbReference type="ARBA" id="ARBA00022741"/>
    </source>
</evidence>
<protein>
    <submittedName>
        <fullName evidence="12">ATP-binding cassette subfamily C protein CydD</fullName>
    </submittedName>
</protein>
<dbReference type="InterPro" id="IPR039421">
    <property type="entry name" value="Type_1_exporter"/>
</dbReference>
<organism evidence="12 13">
    <name type="scientific">Texcoconibacillus texcoconensis</name>
    <dbReference type="NCBI Taxonomy" id="1095777"/>
    <lineage>
        <taxon>Bacteria</taxon>
        <taxon>Bacillati</taxon>
        <taxon>Bacillota</taxon>
        <taxon>Bacilli</taxon>
        <taxon>Bacillales</taxon>
        <taxon>Bacillaceae</taxon>
        <taxon>Texcoconibacillus</taxon>
    </lineage>
</organism>
<dbReference type="Pfam" id="PF00664">
    <property type="entry name" value="ABC_membrane"/>
    <property type="match status" value="1"/>
</dbReference>
<dbReference type="GO" id="GO:0005886">
    <property type="term" value="C:plasma membrane"/>
    <property type="evidence" value="ECO:0007669"/>
    <property type="project" value="UniProtKB-SubCell"/>
</dbReference>
<comment type="subcellular location">
    <subcellularLocation>
        <location evidence="1">Cell membrane</location>
        <topology evidence="1">Multi-pass membrane protein</topology>
    </subcellularLocation>
</comment>
<dbReference type="GO" id="GO:0005524">
    <property type="term" value="F:ATP binding"/>
    <property type="evidence" value="ECO:0007669"/>
    <property type="project" value="UniProtKB-KW"/>
</dbReference>
<sequence>MKSLKEIASMQRNRVVFIYLISILLGAVIIGQAYFIVTVVDGVFLQDASFQMIWPALIGLIIVFILRAMVTYAHGRTGMKMAAKAKQDFRQSLVKQYVKNPVQASLKGQSGEKVSIMMDSVDEVDSYFSHFYPQKIQSMIVPIMILIAVYSQNVLSGLIMTVTAPFIPFAMAIIGMKTQKKSEEQMEKLAVFSGRFLDTLQGLATLKFFGRAKQQQREIQDSSLNYRDATMDVLKIAFVSSLLLEFISMLGIGLVAIEVGLRLLIYEQLTFFTAFFVLILAPEFYSSLKELGSAFHTGRGSMGAAKKVTAELEDHEQEMEWGSETLTVREEPPTVALDHVSFSYGEDRFTLKNIDATFSPYNQIAIVGRSGAGKTTLLNLLSGLAAPSEGDIKVNGQSLYSYKEKDWFDQLSYISQNPYLFAGTIAENVAIGARGEVSREEVEAACEKAGVAEMVERLEKGYDTPVGEAGRGLSGGEKQRVALARAFLKRPAIILFDEPTVGLDLKTEQILQASIHELAQSATMITVAHRLHTVMEADQILYLEAGELVAKGTHSELIEHVHDYREMVSTQRGGDAG</sequence>
<keyword evidence="2" id="KW-0813">Transport</keyword>
<dbReference type="GO" id="GO:0042883">
    <property type="term" value="P:cysteine transport"/>
    <property type="evidence" value="ECO:0007669"/>
    <property type="project" value="InterPro"/>
</dbReference>
<feature type="transmembrane region" description="Helical" evidence="9">
    <location>
        <begin position="263"/>
        <end position="281"/>
    </location>
</feature>
<dbReference type="InterPro" id="IPR014216">
    <property type="entry name" value="ABC_transptr_CydD"/>
</dbReference>
<dbReference type="InterPro" id="IPR027417">
    <property type="entry name" value="P-loop_NTPase"/>
</dbReference>
<accession>A0A840QMM2</accession>
<evidence type="ECO:0000256" key="1">
    <source>
        <dbReference type="ARBA" id="ARBA00004651"/>
    </source>
</evidence>
<keyword evidence="7 9" id="KW-1133">Transmembrane helix</keyword>
<dbReference type="Gene3D" id="3.40.50.300">
    <property type="entry name" value="P-loop containing nucleotide triphosphate hydrolases"/>
    <property type="match status" value="1"/>
</dbReference>
<dbReference type="InterPro" id="IPR036640">
    <property type="entry name" value="ABC1_TM_sf"/>
</dbReference>
<dbReference type="RefSeq" id="WP_184663028.1">
    <property type="nucleotide sequence ID" value="NZ_JACHHB010000002.1"/>
</dbReference>
<feature type="domain" description="ABC transmembrane type-1" evidence="11">
    <location>
        <begin position="20"/>
        <end position="300"/>
    </location>
</feature>
<dbReference type="SMART" id="SM00382">
    <property type="entry name" value="AAA"/>
    <property type="match status" value="1"/>
</dbReference>
<dbReference type="SUPFAM" id="SSF90123">
    <property type="entry name" value="ABC transporter transmembrane region"/>
    <property type="match status" value="1"/>
</dbReference>
<dbReference type="Pfam" id="PF00005">
    <property type="entry name" value="ABC_tran"/>
    <property type="match status" value="1"/>
</dbReference>
<dbReference type="InterPro" id="IPR011527">
    <property type="entry name" value="ABC1_TM_dom"/>
</dbReference>
<comment type="caution">
    <text evidence="12">The sequence shown here is derived from an EMBL/GenBank/DDBJ whole genome shotgun (WGS) entry which is preliminary data.</text>
</comment>
<dbReference type="PROSITE" id="PS50893">
    <property type="entry name" value="ABC_TRANSPORTER_2"/>
    <property type="match status" value="1"/>
</dbReference>
<evidence type="ECO:0000256" key="3">
    <source>
        <dbReference type="ARBA" id="ARBA00022475"/>
    </source>
</evidence>
<dbReference type="Proteomes" id="UP000551878">
    <property type="component" value="Unassembled WGS sequence"/>
</dbReference>
<dbReference type="PROSITE" id="PS00211">
    <property type="entry name" value="ABC_TRANSPORTER_1"/>
    <property type="match status" value="1"/>
</dbReference>
<dbReference type="PANTHER" id="PTHR24221">
    <property type="entry name" value="ATP-BINDING CASSETTE SUB-FAMILY B"/>
    <property type="match status" value="1"/>
</dbReference>
<dbReference type="PROSITE" id="PS50929">
    <property type="entry name" value="ABC_TM1F"/>
    <property type="match status" value="1"/>
</dbReference>
<keyword evidence="8 9" id="KW-0472">Membrane</keyword>
<keyword evidence="3" id="KW-1003">Cell membrane</keyword>
<keyword evidence="5" id="KW-0547">Nucleotide-binding</keyword>
<dbReference type="InterPro" id="IPR003593">
    <property type="entry name" value="AAA+_ATPase"/>
</dbReference>
<evidence type="ECO:0000313" key="13">
    <source>
        <dbReference type="Proteomes" id="UP000551878"/>
    </source>
</evidence>
<dbReference type="GO" id="GO:0016887">
    <property type="term" value="F:ATP hydrolysis activity"/>
    <property type="evidence" value="ECO:0007669"/>
    <property type="project" value="InterPro"/>
</dbReference>
<evidence type="ECO:0000256" key="6">
    <source>
        <dbReference type="ARBA" id="ARBA00022840"/>
    </source>
</evidence>
<evidence type="ECO:0000256" key="4">
    <source>
        <dbReference type="ARBA" id="ARBA00022692"/>
    </source>
</evidence>
<evidence type="ECO:0000256" key="8">
    <source>
        <dbReference type="ARBA" id="ARBA00023136"/>
    </source>
</evidence>
<evidence type="ECO:0000256" key="7">
    <source>
        <dbReference type="ARBA" id="ARBA00022989"/>
    </source>
</evidence>
<dbReference type="InterPro" id="IPR017871">
    <property type="entry name" value="ABC_transporter-like_CS"/>
</dbReference>
<feature type="domain" description="ABC transporter" evidence="10">
    <location>
        <begin position="335"/>
        <end position="570"/>
    </location>
</feature>
<keyword evidence="6 12" id="KW-0067">ATP-binding</keyword>
<reference evidence="12 13" key="1">
    <citation type="submission" date="2020-08" db="EMBL/GenBank/DDBJ databases">
        <title>Genomic Encyclopedia of Type Strains, Phase IV (KMG-IV): sequencing the most valuable type-strain genomes for metagenomic binning, comparative biology and taxonomic classification.</title>
        <authorList>
            <person name="Goeker M."/>
        </authorList>
    </citation>
    <scope>NUCLEOTIDE SEQUENCE [LARGE SCALE GENOMIC DNA]</scope>
    <source>
        <strain evidence="12 13">DSM 24696</strain>
    </source>
</reference>
<feature type="transmembrane region" description="Helical" evidence="9">
    <location>
        <begin position="52"/>
        <end position="70"/>
    </location>
</feature>
<feature type="transmembrane region" description="Helical" evidence="9">
    <location>
        <begin position="158"/>
        <end position="176"/>
    </location>
</feature>
<dbReference type="GO" id="GO:0140359">
    <property type="term" value="F:ABC-type transporter activity"/>
    <property type="evidence" value="ECO:0007669"/>
    <property type="project" value="InterPro"/>
</dbReference>
<dbReference type="AlphaFoldDB" id="A0A840QMM2"/>
<dbReference type="CDD" id="cd18584">
    <property type="entry name" value="ABC_6TM_AarD_CydD"/>
    <property type="match status" value="1"/>
</dbReference>
<feature type="transmembrane region" description="Helical" evidence="9">
    <location>
        <begin position="236"/>
        <end position="257"/>
    </location>
</feature>
<gene>
    <name evidence="12" type="ORF">HNQ41_000724</name>
</gene>
<dbReference type="Gene3D" id="1.20.1560.10">
    <property type="entry name" value="ABC transporter type 1, transmembrane domain"/>
    <property type="match status" value="1"/>
</dbReference>